<keyword evidence="7 9" id="KW-1133">Transmembrane helix</keyword>
<dbReference type="FunFam" id="1.20.1560.10:FF:000040">
    <property type="entry name" value="Multidrug ABC transporter ATP-binding protein"/>
    <property type="match status" value="1"/>
</dbReference>
<evidence type="ECO:0000256" key="3">
    <source>
        <dbReference type="ARBA" id="ARBA00022475"/>
    </source>
</evidence>
<reference evidence="12 13" key="1">
    <citation type="submission" date="2018-06" db="EMBL/GenBank/DDBJ databases">
        <title>Freshwater and sediment microbial communities from various areas in North America, analyzing microbe dynamics in response to fracking.</title>
        <authorList>
            <person name="Lamendella R."/>
        </authorList>
    </citation>
    <scope>NUCLEOTIDE SEQUENCE [LARGE SCALE GENOMIC DNA]</scope>
    <source>
        <strain evidence="12 13">3b_TX</strain>
    </source>
</reference>
<dbReference type="GO" id="GO:0016887">
    <property type="term" value="F:ATP hydrolysis activity"/>
    <property type="evidence" value="ECO:0007669"/>
    <property type="project" value="InterPro"/>
</dbReference>
<dbReference type="InterPro" id="IPR003439">
    <property type="entry name" value="ABC_transporter-like_ATP-bd"/>
</dbReference>
<dbReference type="PANTHER" id="PTHR43394:SF1">
    <property type="entry name" value="ATP-BINDING CASSETTE SUB-FAMILY B MEMBER 10, MITOCHONDRIAL"/>
    <property type="match status" value="1"/>
</dbReference>
<dbReference type="EMBL" id="QNSB01000018">
    <property type="protein sequence ID" value="RBP68534.1"/>
    <property type="molecule type" value="Genomic_DNA"/>
</dbReference>
<keyword evidence="2" id="KW-0813">Transport</keyword>
<keyword evidence="4 9" id="KW-0812">Transmembrane</keyword>
<evidence type="ECO:0000256" key="8">
    <source>
        <dbReference type="ARBA" id="ARBA00023136"/>
    </source>
</evidence>
<feature type="transmembrane region" description="Helical" evidence="9">
    <location>
        <begin position="281"/>
        <end position="299"/>
    </location>
</feature>
<evidence type="ECO:0000256" key="1">
    <source>
        <dbReference type="ARBA" id="ARBA00004651"/>
    </source>
</evidence>
<protein>
    <submittedName>
        <fullName evidence="12">ATP-binding cassette subfamily B protein</fullName>
    </submittedName>
</protein>
<evidence type="ECO:0000259" key="11">
    <source>
        <dbReference type="PROSITE" id="PS50929"/>
    </source>
</evidence>
<dbReference type="InterPro" id="IPR011527">
    <property type="entry name" value="ABC1_TM_dom"/>
</dbReference>
<feature type="transmembrane region" description="Helical" evidence="9">
    <location>
        <begin position="14"/>
        <end position="34"/>
    </location>
</feature>
<dbReference type="FunFam" id="3.40.50.300:FF:000854">
    <property type="entry name" value="Multidrug ABC transporter ATP-binding protein"/>
    <property type="match status" value="1"/>
</dbReference>
<feature type="transmembrane region" description="Helical" evidence="9">
    <location>
        <begin position="54"/>
        <end position="79"/>
    </location>
</feature>
<dbReference type="SUPFAM" id="SSF90123">
    <property type="entry name" value="ABC transporter transmembrane region"/>
    <property type="match status" value="1"/>
</dbReference>
<evidence type="ECO:0000256" key="9">
    <source>
        <dbReference type="SAM" id="Phobius"/>
    </source>
</evidence>
<dbReference type="GO" id="GO:0005886">
    <property type="term" value="C:plasma membrane"/>
    <property type="evidence" value="ECO:0007669"/>
    <property type="project" value="UniProtKB-SubCell"/>
</dbReference>
<accession>A0A366IF21</accession>
<dbReference type="Gene3D" id="1.20.1560.10">
    <property type="entry name" value="ABC transporter type 1, transmembrane domain"/>
    <property type="match status" value="1"/>
</dbReference>
<dbReference type="Gene3D" id="3.40.50.300">
    <property type="entry name" value="P-loop containing nucleotide triphosphate hydrolases"/>
    <property type="match status" value="1"/>
</dbReference>
<feature type="transmembrane region" description="Helical" evidence="9">
    <location>
        <begin position="158"/>
        <end position="180"/>
    </location>
</feature>
<keyword evidence="13" id="KW-1185">Reference proteome</keyword>
<dbReference type="InterPro" id="IPR036640">
    <property type="entry name" value="ABC1_TM_sf"/>
</dbReference>
<keyword evidence="3" id="KW-1003">Cell membrane</keyword>
<dbReference type="AlphaFoldDB" id="A0A366IF21"/>
<feature type="domain" description="ABC transporter" evidence="10">
    <location>
        <begin position="334"/>
        <end position="569"/>
    </location>
</feature>
<feature type="transmembrane region" description="Helical" evidence="9">
    <location>
        <begin position="238"/>
        <end position="261"/>
    </location>
</feature>
<evidence type="ECO:0000259" key="10">
    <source>
        <dbReference type="PROSITE" id="PS50893"/>
    </source>
</evidence>
<name>A0A366IF21_9MICO</name>
<evidence type="ECO:0000256" key="2">
    <source>
        <dbReference type="ARBA" id="ARBA00022448"/>
    </source>
</evidence>
<dbReference type="GO" id="GO:0015421">
    <property type="term" value="F:ABC-type oligopeptide transporter activity"/>
    <property type="evidence" value="ECO:0007669"/>
    <property type="project" value="TreeGrafter"/>
</dbReference>
<proteinExistence type="predicted"/>
<dbReference type="Pfam" id="PF00664">
    <property type="entry name" value="ABC_membrane"/>
    <property type="match status" value="1"/>
</dbReference>
<comment type="caution">
    <text evidence="12">The sequence shown here is derived from an EMBL/GenBank/DDBJ whole genome shotgun (WGS) entry which is preliminary data.</text>
</comment>
<evidence type="ECO:0000256" key="6">
    <source>
        <dbReference type="ARBA" id="ARBA00022840"/>
    </source>
</evidence>
<evidence type="ECO:0000256" key="7">
    <source>
        <dbReference type="ARBA" id="ARBA00022989"/>
    </source>
</evidence>
<gene>
    <name evidence="12" type="ORF">DFO65_1187</name>
</gene>
<dbReference type="InterPro" id="IPR003593">
    <property type="entry name" value="AAA+_ATPase"/>
</dbReference>
<evidence type="ECO:0000313" key="12">
    <source>
        <dbReference type="EMBL" id="RBP68534.1"/>
    </source>
</evidence>
<sequence>MALLRLSLKYAKPYWLSIVLVVVLQLASTIAALYLPSLNARIIDEGVAKGDTDFIWATGMTMLLVCLVQVVTAITAIYFGARAAMGVGRDLRRSIYSKVDELSTLEVGKFGSATLITRNTNDVQQVQMLVLMTLNFMVSTPIMCIGGIIMALREDVGLSWLVWVSVPTLFIVVGILVVLLMPLFRRMQDQVDDINGVLREQITGIRVIRAFVREPFETDRYADANRALTETSVKVGNLFVLMFPAIMMILHLATAAVLWFGGHRVDAGQMEVGSLTAFLQYLLQILVAVMMGVFMMMMIPRAVVCAERISEVLASTSSMVIPDGVEELPRRGELEFSSVTFGYPGAEVPVIEDLSFTARPGTTTAIIGSTGAGKSTIVNMIPRLLDPQSGRVSIDGVPVSAFNRHQLAQLVGLVPQKPYLFSGTIASNLRFGSEHAGDDELWEALTTAQAADFVAAKPEQLEEGVSQGGTNFSGGQRQRLCIARALAAKPRIYVFDDSFSALDVATDARLRVALRETTADATVVVVAQRVSTIRDADQIIVLDQGRIVGQGTHDQLVETNPTYQEIVESQLSTEGVS</sequence>
<dbReference type="Proteomes" id="UP000253509">
    <property type="component" value="Unassembled WGS sequence"/>
</dbReference>
<keyword evidence="6 12" id="KW-0067">ATP-binding</keyword>
<feature type="domain" description="ABC transmembrane type-1" evidence="11">
    <location>
        <begin position="19"/>
        <end position="301"/>
    </location>
</feature>
<evidence type="ECO:0000256" key="4">
    <source>
        <dbReference type="ARBA" id="ARBA00022692"/>
    </source>
</evidence>
<keyword evidence="8 9" id="KW-0472">Membrane</keyword>
<dbReference type="InterPro" id="IPR039421">
    <property type="entry name" value="Type_1_exporter"/>
</dbReference>
<dbReference type="RefSeq" id="WP_113905580.1">
    <property type="nucleotide sequence ID" value="NZ_QNSB01000018.1"/>
</dbReference>
<feature type="transmembrane region" description="Helical" evidence="9">
    <location>
        <begin position="128"/>
        <end position="152"/>
    </location>
</feature>
<dbReference type="PROSITE" id="PS50893">
    <property type="entry name" value="ABC_TRANSPORTER_2"/>
    <property type="match status" value="1"/>
</dbReference>
<dbReference type="GO" id="GO:0005524">
    <property type="term" value="F:ATP binding"/>
    <property type="evidence" value="ECO:0007669"/>
    <property type="project" value="UniProtKB-KW"/>
</dbReference>
<comment type="subcellular location">
    <subcellularLocation>
        <location evidence="1">Cell membrane</location>
        <topology evidence="1">Multi-pass membrane protein</topology>
    </subcellularLocation>
</comment>
<dbReference type="PROSITE" id="PS50929">
    <property type="entry name" value="ABC_TM1F"/>
    <property type="match status" value="1"/>
</dbReference>
<evidence type="ECO:0000313" key="13">
    <source>
        <dbReference type="Proteomes" id="UP000253509"/>
    </source>
</evidence>
<evidence type="ECO:0000256" key="5">
    <source>
        <dbReference type="ARBA" id="ARBA00022741"/>
    </source>
</evidence>
<dbReference type="Pfam" id="PF00005">
    <property type="entry name" value="ABC_tran"/>
    <property type="match status" value="1"/>
</dbReference>
<dbReference type="PROSITE" id="PS00211">
    <property type="entry name" value="ABC_TRANSPORTER_1"/>
    <property type="match status" value="1"/>
</dbReference>
<dbReference type="SMART" id="SM00382">
    <property type="entry name" value="AAA"/>
    <property type="match status" value="1"/>
</dbReference>
<dbReference type="SUPFAM" id="SSF52540">
    <property type="entry name" value="P-loop containing nucleoside triphosphate hydrolases"/>
    <property type="match status" value="1"/>
</dbReference>
<dbReference type="PANTHER" id="PTHR43394">
    <property type="entry name" value="ATP-DEPENDENT PERMEASE MDL1, MITOCHONDRIAL"/>
    <property type="match status" value="1"/>
</dbReference>
<dbReference type="InterPro" id="IPR017871">
    <property type="entry name" value="ABC_transporter-like_CS"/>
</dbReference>
<organism evidence="12 13">
    <name type="scientific">Brevibacterium celere</name>
    <dbReference type="NCBI Taxonomy" id="225845"/>
    <lineage>
        <taxon>Bacteria</taxon>
        <taxon>Bacillati</taxon>
        <taxon>Actinomycetota</taxon>
        <taxon>Actinomycetes</taxon>
        <taxon>Micrococcales</taxon>
        <taxon>Brevibacteriaceae</taxon>
        <taxon>Brevibacterium</taxon>
    </lineage>
</organism>
<dbReference type="CDD" id="cd18548">
    <property type="entry name" value="ABC_6TM_Tm287_like"/>
    <property type="match status" value="1"/>
</dbReference>
<dbReference type="InterPro" id="IPR027417">
    <property type="entry name" value="P-loop_NTPase"/>
</dbReference>
<keyword evidence="5" id="KW-0547">Nucleotide-binding</keyword>